<dbReference type="PANTHER" id="PTHR34580:SF9">
    <property type="entry name" value="SLL5097 PROTEIN"/>
    <property type="match status" value="1"/>
</dbReference>
<evidence type="ECO:0000259" key="1">
    <source>
        <dbReference type="Pfam" id="PF13280"/>
    </source>
</evidence>
<dbReference type="InterPro" id="IPR026881">
    <property type="entry name" value="WYL_dom"/>
</dbReference>
<dbReference type="PROSITE" id="PS52050">
    <property type="entry name" value="WYL"/>
    <property type="match status" value="1"/>
</dbReference>
<evidence type="ECO:0000313" key="3">
    <source>
        <dbReference type="EMBL" id="MFD0796275.1"/>
    </source>
</evidence>
<organism evidence="3 4">
    <name type="scientific">Maribacter chungangensis</name>
    <dbReference type="NCBI Taxonomy" id="1069117"/>
    <lineage>
        <taxon>Bacteria</taxon>
        <taxon>Pseudomonadati</taxon>
        <taxon>Bacteroidota</taxon>
        <taxon>Flavobacteriia</taxon>
        <taxon>Flavobacteriales</taxon>
        <taxon>Flavobacteriaceae</taxon>
        <taxon>Maribacter</taxon>
    </lineage>
</organism>
<dbReference type="EMBL" id="JBHTHY010000003">
    <property type="protein sequence ID" value="MFD0796275.1"/>
    <property type="molecule type" value="Genomic_DNA"/>
</dbReference>
<dbReference type="Pfam" id="PF13280">
    <property type="entry name" value="WYL"/>
    <property type="match status" value="1"/>
</dbReference>
<feature type="domain" description="WYL" evidence="1">
    <location>
        <begin position="155"/>
        <end position="223"/>
    </location>
</feature>
<gene>
    <name evidence="3" type="ORF">ACFQZJ_02295</name>
</gene>
<dbReference type="PANTHER" id="PTHR34580">
    <property type="match status" value="1"/>
</dbReference>
<name>A0ABW3AZG1_9FLAO</name>
<dbReference type="RefSeq" id="WP_379931989.1">
    <property type="nucleotide sequence ID" value="NZ_JBHTHY010000003.1"/>
</dbReference>
<dbReference type="InterPro" id="IPR051534">
    <property type="entry name" value="CBASS_pafABC_assoc_protein"/>
</dbReference>
<dbReference type="Proteomes" id="UP001597012">
    <property type="component" value="Unassembled WGS sequence"/>
</dbReference>
<comment type="caution">
    <text evidence="3">The sequence shown here is derived from an EMBL/GenBank/DDBJ whole genome shotgun (WGS) entry which is preliminary data.</text>
</comment>
<proteinExistence type="predicted"/>
<dbReference type="Pfam" id="PF25583">
    <property type="entry name" value="WCX"/>
    <property type="match status" value="1"/>
</dbReference>
<keyword evidence="4" id="KW-1185">Reference proteome</keyword>
<protein>
    <submittedName>
        <fullName evidence="3">Helix-turn-helix transcriptional regulator</fullName>
    </submittedName>
</protein>
<evidence type="ECO:0000313" key="4">
    <source>
        <dbReference type="Proteomes" id="UP001597012"/>
    </source>
</evidence>
<evidence type="ECO:0000259" key="2">
    <source>
        <dbReference type="Pfam" id="PF25583"/>
    </source>
</evidence>
<dbReference type="InterPro" id="IPR057727">
    <property type="entry name" value="WCX_dom"/>
</dbReference>
<feature type="domain" description="WCX" evidence="2">
    <location>
        <begin position="255"/>
        <end position="325"/>
    </location>
</feature>
<sequence>MAIIKNAIIRYQALDRCFRNPGRRFYIDDLLEICNEAISELDPNSSGIKRRQLYDDITFMESSQGWNIPLERIKDGRKKYFRYEDLSFSINNQPINDLEAEQLKSAMMVLRRFKGMPQFEWINELLPKLDDTFKLSNHSDNIISFDRNEFLKGTEHLTPLFNAILYKQTLQITYQSFKSDTEQKIVFHPYHLKNYNNRWFLFGKSGSYENLTNLALDRIKDIKNSETQYLESSAIDFDEYFEDIIGVSKLLEEKPIKIELQATQKLAPYIKTKPLHGSQKTIIDSEDGYRFSIEVIPNFELEQLLLSYGEAIKILGPSNFKEKMKLRVITQLENFD</sequence>
<accession>A0ABW3AZG1</accession>
<reference evidence="4" key="1">
    <citation type="journal article" date="2019" name="Int. J. Syst. Evol. Microbiol.">
        <title>The Global Catalogue of Microorganisms (GCM) 10K type strain sequencing project: providing services to taxonomists for standard genome sequencing and annotation.</title>
        <authorList>
            <consortium name="The Broad Institute Genomics Platform"/>
            <consortium name="The Broad Institute Genome Sequencing Center for Infectious Disease"/>
            <person name="Wu L."/>
            <person name="Ma J."/>
        </authorList>
    </citation>
    <scope>NUCLEOTIDE SEQUENCE [LARGE SCALE GENOMIC DNA]</scope>
    <source>
        <strain evidence="4">CCUG 61948</strain>
    </source>
</reference>